<proteinExistence type="predicted"/>
<sequence length="246" mass="27226">MKKQATLLIINLEKIYTMDSVNKHPLVFQHAFIAIHHERILAVGCGSWQEYADKDTRILDGRGHIAVPGFIEVAAQLSAASTRDGLRRQLEEGMAYMRNGTLTLACGGGGAPSLCEQPCFEILDAAADGIAVLYPYADLFRKSSRRMHRFCISAAGKYAIQDQLRAAQLLGMAEVYDAWTLLQALTVWPARALHCSGLGHIRRNAQADILLFAYEDIHALFHTLGSQHLTQVIKKGIRVFPNILIS</sequence>
<dbReference type="OrthoDB" id="9776455at2"/>
<evidence type="ECO:0000313" key="1">
    <source>
        <dbReference type="EMBL" id="RGC17372.1"/>
    </source>
</evidence>
<name>A0A3E2W1G1_CLOIN</name>
<protein>
    <submittedName>
        <fullName evidence="1">Imidazolonepropionase</fullName>
    </submittedName>
</protein>
<evidence type="ECO:0000313" key="2">
    <source>
        <dbReference type="Proteomes" id="UP000260025"/>
    </source>
</evidence>
<organism evidence="1 2">
    <name type="scientific">Clostridium innocuum</name>
    <dbReference type="NCBI Taxonomy" id="1522"/>
    <lineage>
        <taxon>Bacteria</taxon>
        <taxon>Bacillati</taxon>
        <taxon>Bacillota</taxon>
        <taxon>Clostridia</taxon>
        <taxon>Eubacteriales</taxon>
        <taxon>Clostridiaceae</taxon>
        <taxon>Clostridium</taxon>
    </lineage>
</organism>
<accession>A0A3E2W1G1</accession>
<reference evidence="1 2" key="1">
    <citation type="submission" date="2018-08" db="EMBL/GenBank/DDBJ databases">
        <title>A genome reference for cultivated species of the human gut microbiota.</title>
        <authorList>
            <person name="Zou Y."/>
            <person name="Xue W."/>
            <person name="Luo G."/>
        </authorList>
    </citation>
    <scope>NUCLEOTIDE SEQUENCE [LARGE SCALE GENOMIC DNA]</scope>
    <source>
        <strain evidence="1 2">OF01-2LB</strain>
    </source>
</reference>
<dbReference type="GO" id="GO:0016810">
    <property type="term" value="F:hydrolase activity, acting on carbon-nitrogen (but not peptide) bonds"/>
    <property type="evidence" value="ECO:0007669"/>
    <property type="project" value="InterPro"/>
</dbReference>
<dbReference type="AlphaFoldDB" id="A0A3E2W1G1"/>
<dbReference type="SUPFAM" id="SSF51338">
    <property type="entry name" value="Composite domain of metallo-dependent hydrolases"/>
    <property type="match status" value="1"/>
</dbReference>
<dbReference type="InterPro" id="IPR011059">
    <property type="entry name" value="Metal-dep_hydrolase_composite"/>
</dbReference>
<gene>
    <name evidence="1" type="ORF">DXA38_05850</name>
</gene>
<dbReference type="Gene3D" id="2.30.40.10">
    <property type="entry name" value="Urease, subunit C, domain 1"/>
    <property type="match status" value="2"/>
</dbReference>
<comment type="caution">
    <text evidence="1">The sequence shown here is derived from an EMBL/GenBank/DDBJ whole genome shotgun (WGS) entry which is preliminary data.</text>
</comment>
<dbReference type="EMBL" id="QVEV01000005">
    <property type="protein sequence ID" value="RGC17372.1"/>
    <property type="molecule type" value="Genomic_DNA"/>
</dbReference>
<dbReference type="RefSeq" id="WP_117442407.1">
    <property type="nucleotide sequence ID" value="NZ_JAKNHC010000001.1"/>
</dbReference>
<dbReference type="Gene3D" id="3.20.20.140">
    <property type="entry name" value="Metal-dependent hydrolases"/>
    <property type="match status" value="1"/>
</dbReference>
<dbReference type="Proteomes" id="UP000260025">
    <property type="component" value="Unassembled WGS sequence"/>
</dbReference>